<gene>
    <name evidence="2" type="ORF">UV02_C0015G0005</name>
</gene>
<dbReference type="EMBL" id="LCCW01000015">
    <property type="protein sequence ID" value="KKS42401.1"/>
    <property type="molecule type" value="Genomic_DNA"/>
</dbReference>
<name>A0A0G1B7V6_9BACT</name>
<sequence>MGEVLSPNPNEMGKGELTPDEERVKKIVREKFDRIKNELTNSGNFGPGKGDDGTVYEKVREEIKKEGVDPNIVDKVIASMDPFEATIYRNK</sequence>
<evidence type="ECO:0000256" key="1">
    <source>
        <dbReference type="SAM" id="MobiDB-lite"/>
    </source>
</evidence>
<proteinExistence type="predicted"/>
<dbReference type="Proteomes" id="UP000034516">
    <property type="component" value="Unassembled WGS sequence"/>
</dbReference>
<dbReference type="AlphaFoldDB" id="A0A0G1B7V6"/>
<reference evidence="2 3" key="1">
    <citation type="journal article" date="2015" name="Nature">
        <title>rRNA introns, odd ribosomes, and small enigmatic genomes across a large radiation of phyla.</title>
        <authorList>
            <person name="Brown C.T."/>
            <person name="Hug L.A."/>
            <person name="Thomas B.C."/>
            <person name="Sharon I."/>
            <person name="Castelle C.J."/>
            <person name="Singh A."/>
            <person name="Wilkins M.J."/>
            <person name="Williams K.H."/>
            <person name="Banfield J.F."/>
        </authorList>
    </citation>
    <scope>NUCLEOTIDE SEQUENCE [LARGE SCALE GENOMIC DNA]</scope>
</reference>
<organism evidence="2 3">
    <name type="scientific">Candidatus Kuenenbacteria bacterium GW2011_GWA2_42_15</name>
    <dbReference type="NCBI Taxonomy" id="1618677"/>
    <lineage>
        <taxon>Bacteria</taxon>
        <taxon>Candidatus Kueneniibacteriota</taxon>
    </lineage>
</organism>
<feature type="region of interest" description="Disordered" evidence="1">
    <location>
        <begin position="1"/>
        <end position="22"/>
    </location>
</feature>
<protein>
    <submittedName>
        <fullName evidence="2">Uncharacterized protein</fullName>
    </submittedName>
</protein>
<evidence type="ECO:0000313" key="3">
    <source>
        <dbReference type="Proteomes" id="UP000034516"/>
    </source>
</evidence>
<comment type="caution">
    <text evidence="2">The sequence shown here is derived from an EMBL/GenBank/DDBJ whole genome shotgun (WGS) entry which is preliminary data.</text>
</comment>
<accession>A0A0G1B7V6</accession>
<evidence type="ECO:0000313" key="2">
    <source>
        <dbReference type="EMBL" id="KKS42401.1"/>
    </source>
</evidence>